<reference evidence="2" key="1">
    <citation type="submission" date="2021-03" db="EMBL/GenBank/DDBJ databases">
        <title>Ottowia sp. 27C isolated from the cloaca of a Giant Asian pond turtle (Heosemys grandis).</title>
        <authorList>
            <person name="Spergser J."/>
            <person name="Busse H.-J."/>
        </authorList>
    </citation>
    <scope>NUCLEOTIDE SEQUENCE</scope>
    <source>
        <strain evidence="2">27C</strain>
    </source>
</reference>
<sequence>MAAGPKRPRRSARLAGPLTRQRRSLALTTALVVVLHALAMVVLGTLLRPPSLLKNVVAPMYTRSIQPTTPAVPMTAPPTAQPQPNRPTALIRSAQAATKKEATKRPKTTRKPPEDEASGAGASSEPPTDTANTAADVAAPEPQAAASDPPPATTVATASAPAPAPAAESTPGRAVAAAPASGPASAASAADPAFLASWPSDTRLTYKLGGNYRGELHGDARVLWQREGTRYHTAVEMSAGLLASLSFTSQGDITASGLKPEVYEENVRGRRRGVRLGEDVRLNNGTRVPRPDAVQDTASQFVELGHRFATGQVRLAPGAQIDFSMARPGGVDDWTYDVIGEETLHLPRLGPVRALHLKPRPLTKPRGPISAEIWYAPSLQYLPVRIRISQGTDTYIDLVVDTIEQQ</sequence>
<evidence type="ECO:0000313" key="2">
    <source>
        <dbReference type="EMBL" id="QTD46165.1"/>
    </source>
</evidence>
<protein>
    <submittedName>
        <fullName evidence="2">DUF3108 domain-containing protein</fullName>
    </submittedName>
</protein>
<dbReference type="InterPro" id="IPR021457">
    <property type="entry name" value="DUF3108"/>
</dbReference>
<dbReference type="AlphaFoldDB" id="A0A975CH89"/>
<feature type="compositionally biased region" description="Pro residues" evidence="1">
    <location>
        <begin position="75"/>
        <end position="85"/>
    </location>
</feature>
<dbReference type="Proteomes" id="UP000663903">
    <property type="component" value="Chromosome"/>
</dbReference>
<feature type="region of interest" description="Disordered" evidence="1">
    <location>
        <begin position="93"/>
        <end position="178"/>
    </location>
</feature>
<evidence type="ECO:0000256" key="1">
    <source>
        <dbReference type="SAM" id="MobiDB-lite"/>
    </source>
</evidence>
<organism evidence="2 3">
    <name type="scientific">Ottowia testudinis</name>
    <dbReference type="NCBI Taxonomy" id="2816950"/>
    <lineage>
        <taxon>Bacteria</taxon>
        <taxon>Pseudomonadati</taxon>
        <taxon>Pseudomonadota</taxon>
        <taxon>Betaproteobacteria</taxon>
        <taxon>Burkholderiales</taxon>
        <taxon>Comamonadaceae</taxon>
        <taxon>Ottowia</taxon>
    </lineage>
</organism>
<dbReference type="EMBL" id="CP071796">
    <property type="protein sequence ID" value="QTD46165.1"/>
    <property type="molecule type" value="Genomic_DNA"/>
</dbReference>
<dbReference type="KEGG" id="otd:J1M35_04470"/>
<gene>
    <name evidence="2" type="ORF">J1M35_04470</name>
</gene>
<dbReference type="RefSeq" id="WP_208010064.1">
    <property type="nucleotide sequence ID" value="NZ_CP071796.1"/>
</dbReference>
<evidence type="ECO:0000313" key="3">
    <source>
        <dbReference type="Proteomes" id="UP000663903"/>
    </source>
</evidence>
<proteinExistence type="predicted"/>
<name>A0A975CH89_9BURK</name>
<dbReference type="Pfam" id="PF11306">
    <property type="entry name" value="DUF3108"/>
    <property type="match status" value="1"/>
</dbReference>
<accession>A0A975CH89</accession>
<feature type="compositionally biased region" description="Low complexity" evidence="1">
    <location>
        <begin position="126"/>
        <end position="178"/>
    </location>
</feature>
<feature type="region of interest" description="Disordered" evidence="1">
    <location>
        <begin position="67"/>
        <end position="86"/>
    </location>
</feature>
<keyword evidence="3" id="KW-1185">Reference proteome</keyword>